<dbReference type="GO" id="GO:0004560">
    <property type="term" value="F:alpha-L-fucosidase activity"/>
    <property type="evidence" value="ECO:0007669"/>
    <property type="project" value="InterPro"/>
</dbReference>
<dbReference type="InterPro" id="IPR057739">
    <property type="entry name" value="Glyco_hydro_29_N"/>
</dbReference>
<evidence type="ECO:0000256" key="6">
    <source>
        <dbReference type="SAM" id="SignalP"/>
    </source>
</evidence>
<feature type="chain" id="PRO_5020759803" description="alpha-L-fucosidase" evidence="6">
    <location>
        <begin position="28"/>
        <end position="951"/>
    </location>
</feature>
<dbReference type="SUPFAM" id="SSF49785">
    <property type="entry name" value="Galactose-binding domain-like"/>
    <property type="match status" value="1"/>
</dbReference>
<dbReference type="GO" id="GO:0005764">
    <property type="term" value="C:lysosome"/>
    <property type="evidence" value="ECO:0007669"/>
    <property type="project" value="TreeGrafter"/>
</dbReference>
<proteinExistence type="inferred from homology"/>
<evidence type="ECO:0000259" key="7">
    <source>
        <dbReference type="Pfam" id="PF00754"/>
    </source>
</evidence>
<protein>
    <recommendedName>
        <fullName evidence="2">alpha-L-fucosidase</fullName>
        <ecNumber evidence="2">3.2.1.51</ecNumber>
    </recommendedName>
</protein>
<gene>
    <name evidence="9" type="ORF">EV643_106122</name>
</gene>
<keyword evidence="4" id="KW-0378">Hydrolase</keyword>
<keyword evidence="10" id="KW-1185">Reference proteome</keyword>
<evidence type="ECO:0000313" key="9">
    <source>
        <dbReference type="EMBL" id="TDO49153.1"/>
    </source>
</evidence>
<evidence type="ECO:0000256" key="1">
    <source>
        <dbReference type="ARBA" id="ARBA00007951"/>
    </source>
</evidence>
<dbReference type="InterPro" id="IPR008979">
    <property type="entry name" value="Galactose-bd-like_sf"/>
</dbReference>
<dbReference type="GO" id="GO:0006004">
    <property type="term" value="P:fucose metabolic process"/>
    <property type="evidence" value="ECO:0007669"/>
    <property type="project" value="TreeGrafter"/>
</dbReference>
<keyword evidence="5" id="KW-0326">Glycosidase</keyword>
<reference evidence="9 10" key="1">
    <citation type="submission" date="2019-03" db="EMBL/GenBank/DDBJ databases">
        <title>Genomic Encyclopedia of Type Strains, Phase III (KMG-III): the genomes of soil and plant-associated and newly described type strains.</title>
        <authorList>
            <person name="Whitman W."/>
        </authorList>
    </citation>
    <scope>NUCLEOTIDE SEQUENCE [LARGE SCALE GENOMIC DNA]</scope>
    <source>
        <strain evidence="9 10">VKM Ac-2527</strain>
    </source>
</reference>
<dbReference type="GO" id="GO:0016139">
    <property type="term" value="P:glycoside catabolic process"/>
    <property type="evidence" value="ECO:0007669"/>
    <property type="project" value="TreeGrafter"/>
</dbReference>
<organism evidence="9 10">
    <name type="scientific">Kribbella caucasensis</name>
    <dbReference type="NCBI Taxonomy" id="2512215"/>
    <lineage>
        <taxon>Bacteria</taxon>
        <taxon>Bacillati</taxon>
        <taxon>Actinomycetota</taxon>
        <taxon>Actinomycetes</taxon>
        <taxon>Propionibacteriales</taxon>
        <taxon>Kribbellaceae</taxon>
        <taxon>Kribbella</taxon>
    </lineage>
</organism>
<dbReference type="PANTHER" id="PTHR10030:SF37">
    <property type="entry name" value="ALPHA-L-FUCOSIDASE-RELATED"/>
    <property type="match status" value="1"/>
</dbReference>
<dbReference type="Gene3D" id="2.60.120.260">
    <property type="entry name" value="Galactose-binding domain-like"/>
    <property type="match status" value="1"/>
</dbReference>
<dbReference type="SUPFAM" id="SSF51445">
    <property type="entry name" value="(Trans)glycosidases"/>
    <property type="match status" value="1"/>
</dbReference>
<evidence type="ECO:0000256" key="5">
    <source>
        <dbReference type="ARBA" id="ARBA00023295"/>
    </source>
</evidence>
<dbReference type="PANTHER" id="PTHR10030">
    <property type="entry name" value="ALPHA-L-FUCOSIDASE"/>
    <property type="match status" value="1"/>
</dbReference>
<feature type="domain" description="Glycoside hydrolase family 29 N-terminal" evidence="8">
    <location>
        <begin position="490"/>
        <end position="821"/>
    </location>
</feature>
<accession>A0A4R6KF23</accession>
<dbReference type="InterPro" id="IPR000421">
    <property type="entry name" value="FA58C"/>
</dbReference>
<dbReference type="Pfam" id="PF00754">
    <property type="entry name" value="F5_F8_type_C"/>
    <property type="match status" value="1"/>
</dbReference>
<evidence type="ECO:0000256" key="4">
    <source>
        <dbReference type="ARBA" id="ARBA00022801"/>
    </source>
</evidence>
<dbReference type="AlphaFoldDB" id="A0A4R6KF23"/>
<feature type="domain" description="F5/8 type C" evidence="7">
    <location>
        <begin position="843"/>
        <end position="938"/>
    </location>
</feature>
<dbReference type="SMART" id="SM00812">
    <property type="entry name" value="Alpha_L_fucos"/>
    <property type="match status" value="1"/>
</dbReference>
<keyword evidence="3 6" id="KW-0732">Signal</keyword>
<evidence type="ECO:0000313" key="10">
    <source>
        <dbReference type="Proteomes" id="UP000295388"/>
    </source>
</evidence>
<dbReference type="Gene3D" id="3.20.20.80">
    <property type="entry name" value="Glycosidases"/>
    <property type="match status" value="1"/>
</dbReference>
<dbReference type="Pfam" id="PF01120">
    <property type="entry name" value="Alpha_L_fucos"/>
    <property type="match status" value="1"/>
</dbReference>
<dbReference type="Proteomes" id="UP000295388">
    <property type="component" value="Unassembled WGS sequence"/>
</dbReference>
<evidence type="ECO:0000256" key="3">
    <source>
        <dbReference type="ARBA" id="ARBA00022729"/>
    </source>
</evidence>
<dbReference type="InterPro" id="IPR000933">
    <property type="entry name" value="Glyco_hydro_29"/>
</dbReference>
<feature type="signal peptide" evidence="6">
    <location>
        <begin position="1"/>
        <end position="27"/>
    </location>
</feature>
<comment type="similarity">
    <text evidence="1">Belongs to the glycosyl hydrolase 29 family.</text>
</comment>
<sequence>MRGHRPASVLLALGLAIGAVSIVPADAADPDVLDVSFGGSFSSGNTYTAATGEVMGGTVTRRTGAESLDPARGLVLAGGLDGAVFQPGTPLSGGDVERSFLIEAAYTPATATQGNLATVVAIGGAIFGRYTGSSLQYGFSTEVGGEWRDVVQTVPVPSAGEQHVLALAYEVGGGGATLHAFLDGQQLPAAVSSNGAATWHPTAGAEIGIGNEVHPSALQRGLAGSVRQVRLASFSGAFNPADLRLARPVVSTAKVSVGFEGAVGAGGTYQLALGEKADPAPVVSGGTVAEPGRLRLNDASTGITWDASGLSEDSGVLAETVVSPDLLQAGTNLIDLLGLAQLVAVGNHAVELKTGGETTRVEFPPASVKEGVRYQYLGLAVEPDGAVTVLTRPAEVAVRRTVAPTARNGEVRWLFGARGTAYGIGVSAFLGKPPADVQVLRALPCVVGRLKPAQSMPVETGECVTSLVAKASAIRPEPRQVAWQRMEQTAFLHFGVNTFTGLEWGHGDEDPNLFQPTGLDTDQWARTLRDSGFKLAILTVKHHDGFLLYPSRYSDHSVAASSWLDGKGDVVRAFATSMRRYGLKVGFYMSPADENQYLDGVYANGSAHTPRTIPTLVPGDDRTGRDLPAYTLTASDYGAYMLNQLYELLTEYGPVDEVWFDGAQGRIPPDKVETYDFPSWYELIRELAPQATIAVSGPDVRWVGNESGLARPDEFSVVPTITKANGAPEYALGYAAADQGSRKALLAGRDAGATRLAWWPAESDVSIREGWFHHAEQEPRSVEQLADIYYKSVGRNSVLLMNIPPDRTGRFDARDVTRLAEWRAQLAADMPRDLARGARVSGDGSNPRAAVDGELDTAWVTPAGGTLSVRLPARTTVRRVALGEDIRFGQQVESGVVEAREAGGDWRQVVAFGTVGHKRILALDSPVVADELRVRITQSRGLVRLATLSVY</sequence>
<comment type="caution">
    <text evidence="9">The sequence shown here is derived from an EMBL/GenBank/DDBJ whole genome shotgun (WGS) entry which is preliminary data.</text>
</comment>
<dbReference type="EC" id="3.2.1.51" evidence="2"/>
<dbReference type="InterPro" id="IPR017853">
    <property type="entry name" value="GH"/>
</dbReference>
<evidence type="ECO:0000256" key="2">
    <source>
        <dbReference type="ARBA" id="ARBA00012662"/>
    </source>
</evidence>
<name>A0A4R6KF23_9ACTN</name>
<evidence type="ECO:0000259" key="8">
    <source>
        <dbReference type="Pfam" id="PF01120"/>
    </source>
</evidence>
<dbReference type="EMBL" id="SNWQ01000006">
    <property type="protein sequence ID" value="TDO49153.1"/>
    <property type="molecule type" value="Genomic_DNA"/>
</dbReference>